<evidence type="ECO:0000313" key="7">
    <source>
        <dbReference type="Proteomes" id="UP001499854"/>
    </source>
</evidence>
<dbReference type="SMART" id="SM00354">
    <property type="entry name" value="HTH_LACI"/>
    <property type="match status" value="1"/>
</dbReference>
<evidence type="ECO:0000256" key="4">
    <source>
        <dbReference type="SAM" id="MobiDB-lite"/>
    </source>
</evidence>
<dbReference type="SUPFAM" id="SSF47413">
    <property type="entry name" value="lambda repressor-like DNA-binding domains"/>
    <property type="match status" value="1"/>
</dbReference>
<dbReference type="InterPro" id="IPR000843">
    <property type="entry name" value="HTH_LacI"/>
</dbReference>
<dbReference type="PANTHER" id="PTHR30146">
    <property type="entry name" value="LACI-RELATED TRANSCRIPTIONAL REPRESSOR"/>
    <property type="match status" value="1"/>
</dbReference>
<dbReference type="CDD" id="cd06267">
    <property type="entry name" value="PBP1_LacI_sugar_binding-like"/>
    <property type="match status" value="1"/>
</dbReference>
<accession>A0ABN2QR29</accession>
<organism evidence="6 7">
    <name type="scientific">Catenulispora subtropica</name>
    <dbReference type="NCBI Taxonomy" id="450798"/>
    <lineage>
        <taxon>Bacteria</taxon>
        <taxon>Bacillati</taxon>
        <taxon>Actinomycetota</taxon>
        <taxon>Actinomycetes</taxon>
        <taxon>Catenulisporales</taxon>
        <taxon>Catenulisporaceae</taxon>
        <taxon>Catenulispora</taxon>
    </lineage>
</organism>
<dbReference type="InterPro" id="IPR046335">
    <property type="entry name" value="LacI/GalR-like_sensor"/>
</dbReference>
<keyword evidence="7" id="KW-1185">Reference proteome</keyword>
<feature type="region of interest" description="Disordered" evidence="4">
    <location>
        <begin position="320"/>
        <end position="362"/>
    </location>
</feature>
<dbReference type="InterPro" id="IPR010982">
    <property type="entry name" value="Lambda_DNA-bd_dom_sf"/>
</dbReference>
<protein>
    <submittedName>
        <fullName evidence="6">LacI family DNA-binding transcriptional regulator</fullName>
    </submittedName>
</protein>
<evidence type="ECO:0000259" key="5">
    <source>
        <dbReference type="PROSITE" id="PS50932"/>
    </source>
</evidence>
<dbReference type="PANTHER" id="PTHR30146:SF109">
    <property type="entry name" value="HTH-TYPE TRANSCRIPTIONAL REGULATOR GALS"/>
    <property type="match status" value="1"/>
</dbReference>
<dbReference type="EMBL" id="BAAAQM010000004">
    <property type="protein sequence ID" value="GAA1956626.1"/>
    <property type="molecule type" value="Genomic_DNA"/>
</dbReference>
<feature type="compositionally biased region" description="Basic and acidic residues" evidence="4">
    <location>
        <begin position="350"/>
        <end position="362"/>
    </location>
</feature>
<dbReference type="Pfam" id="PF00356">
    <property type="entry name" value="LacI"/>
    <property type="match status" value="1"/>
</dbReference>
<dbReference type="RefSeq" id="WP_344655788.1">
    <property type="nucleotide sequence ID" value="NZ_BAAAQM010000004.1"/>
</dbReference>
<dbReference type="PROSITE" id="PS50932">
    <property type="entry name" value="HTH_LACI_2"/>
    <property type="match status" value="1"/>
</dbReference>
<reference evidence="6 7" key="1">
    <citation type="journal article" date="2019" name="Int. J. Syst. Evol. Microbiol.">
        <title>The Global Catalogue of Microorganisms (GCM) 10K type strain sequencing project: providing services to taxonomists for standard genome sequencing and annotation.</title>
        <authorList>
            <consortium name="The Broad Institute Genomics Platform"/>
            <consortium name="The Broad Institute Genome Sequencing Center for Infectious Disease"/>
            <person name="Wu L."/>
            <person name="Ma J."/>
        </authorList>
    </citation>
    <scope>NUCLEOTIDE SEQUENCE [LARGE SCALE GENOMIC DNA]</scope>
    <source>
        <strain evidence="6 7">JCM 16013</strain>
    </source>
</reference>
<dbReference type="SUPFAM" id="SSF53822">
    <property type="entry name" value="Periplasmic binding protein-like I"/>
    <property type="match status" value="1"/>
</dbReference>
<keyword evidence="1" id="KW-0805">Transcription regulation</keyword>
<evidence type="ECO:0000256" key="1">
    <source>
        <dbReference type="ARBA" id="ARBA00023015"/>
    </source>
</evidence>
<evidence type="ECO:0000256" key="2">
    <source>
        <dbReference type="ARBA" id="ARBA00023125"/>
    </source>
</evidence>
<keyword evidence="2 6" id="KW-0238">DNA-binding</keyword>
<dbReference type="Gene3D" id="3.40.50.2300">
    <property type="match status" value="2"/>
</dbReference>
<feature type="domain" description="HTH lacI-type" evidence="5">
    <location>
        <begin position="8"/>
        <end position="61"/>
    </location>
</feature>
<dbReference type="Gene3D" id="1.10.260.40">
    <property type="entry name" value="lambda repressor-like DNA-binding domains"/>
    <property type="match status" value="1"/>
</dbReference>
<evidence type="ECO:0000256" key="3">
    <source>
        <dbReference type="ARBA" id="ARBA00023163"/>
    </source>
</evidence>
<dbReference type="GO" id="GO:0003677">
    <property type="term" value="F:DNA binding"/>
    <property type="evidence" value="ECO:0007669"/>
    <property type="project" value="UniProtKB-KW"/>
</dbReference>
<gene>
    <name evidence="6" type="ORF">GCM10009838_10670</name>
</gene>
<dbReference type="InterPro" id="IPR028082">
    <property type="entry name" value="Peripla_BP_I"/>
</dbReference>
<comment type="caution">
    <text evidence="6">The sequence shown here is derived from an EMBL/GenBank/DDBJ whole genome shotgun (WGS) entry which is preliminary data.</text>
</comment>
<keyword evidence="3" id="KW-0804">Transcription</keyword>
<dbReference type="Proteomes" id="UP001499854">
    <property type="component" value="Unassembled WGS sequence"/>
</dbReference>
<evidence type="ECO:0000313" key="6">
    <source>
        <dbReference type="EMBL" id="GAA1956626.1"/>
    </source>
</evidence>
<name>A0ABN2QR29_9ACTN</name>
<feature type="compositionally biased region" description="Low complexity" evidence="4">
    <location>
        <begin position="336"/>
        <end position="348"/>
    </location>
</feature>
<dbReference type="Pfam" id="PF13377">
    <property type="entry name" value="Peripla_BP_3"/>
    <property type="match status" value="1"/>
</dbReference>
<dbReference type="CDD" id="cd01392">
    <property type="entry name" value="HTH_LacI"/>
    <property type="match status" value="1"/>
</dbReference>
<sequence>MQDPSVRPTLATVAKLAGVSVASVSRVLNGMPASPEMESRVIDAVARTGYVPDAFARSLRARRTNQLALAVADVGNPVYVAMMRAIDASLRTTDYRLVLHSTEADLGAELDLLGTMRHGYVDGLILQSLRVGSELLAEITRLTIPTVVIGLLPDEVPIDNVRTDTRQGMRLAVEHLVATGRRRIALVNGPIDTVPGVARWTGFAEAMTAAGLDVDAAPVEVSADFTHVAGLEAVRRLLARTAPGAIDAIACSNDLIAMGALRALAEHGLRVPDDVAVTGMDDTDLAAMCNPPLSSVSTGAAERGATAARLLLERIEDPELPPRRCTVPPRLVVRESTAGGTSAASSGTRRPAEPAELMRGEP</sequence>
<proteinExistence type="predicted"/>